<proteinExistence type="predicted"/>
<dbReference type="InterPro" id="IPR050892">
    <property type="entry name" value="ADP-ribose_metab_enzymes"/>
</dbReference>
<dbReference type="InterPro" id="IPR043472">
    <property type="entry name" value="Macro_dom-like"/>
</dbReference>
<accession>A0A2A4B7Y5</accession>
<dbReference type="Pfam" id="PF01661">
    <property type="entry name" value="Macro"/>
    <property type="match status" value="1"/>
</dbReference>
<evidence type="ECO:0000313" key="4">
    <source>
        <dbReference type="Proteomes" id="UP000218366"/>
    </source>
</evidence>
<comment type="caution">
    <text evidence="3">The sequence shown here is derived from an EMBL/GenBank/DDBJ whole genome shotgun (WGS) entry which is preliminary data.</text>
</comment>
<dbReference type="PANTHER" id="PTHR12521:SF0">
    <property type="entry name" value="ADP-RIBOSE GLYCOHYDROLASE OARD1"/>
    <property type="match status" value="1"/>
</dbReference>
<sequence length="361" mass="40189">MIRFTQGNLLDADVEALVNTVNTVGVSGKGIALMFKEAFPENFRSYEAASKAGEIAPGGLFITERHDMLGPRYIVNFATKKHWRHPSKLEWIRDGLEALKREIGARGIRSVAIPPLGAGNGGLRWGEVKPLIVEALRDADCEIVVYEPTQTYQNVVKRHGVEKLTPARALMAEMIRRYEVLGFDCSILEAQKLGWFLKRTIVRLGLSNPIADDFAANRYGPYSDKIRHLLDSLDGSYLECERRVADARPFDPIRFRHDRQDRVSAYLTSPEASAYRPALDAAADLIDGFQSPHGLELLATVDWLHEASGVELSVDHMMQAIATWPGPDGAAERKSRIFNRHHVEAAVAQLQTFSSRAALTS</sequence>
<dbReference type="RefSeq" id="WP_096342592.1">
    <property type="nucleotide sequence ID" value="NZ_NWMW01000001.1"/>
</dbReference>
<comment type="catalytic activity">
    <reaction evidence="1">
        <text>an N-(ADP-alpha-D-ribosyl)-thymidine in DNA + H2O = a thymidine in DNA + ADP-D-ribose</text>
        <dbReference type="Rhea" id="RHEA:71655"/>
        <dbReference type="Rhea" id="RHEA-COMP:13556"/>
        <dbReference type="Rhea" id="RHEA-COMP:18051"/>
        <dbReference type="ChEBI" id="CHEBI:15377"/>
        <dbReference type="ChEBI" id="CHEBI:57967"/>
        <dbReference type="ChEBI" id="CHEBI:137386"/>
        <dbReference type="ChEBI" id="CHEBI:191199"/>
    </reaction>
    <physiologicalReaction direction="left-to-right" evidence="1">
        <dbReference type="Rhea" id="RHEA:71656"/>
    </physiologicalReaction>
</comment>
<name>A0A2A4B7Y5_9SPHN</name>
<dbReference type="GO" id="GO:0140291">
    <property type="term" value="P:peptidyl-glutamate ADP-deribosylation"/>
    <property type="evidence" value="ECO:0007669"/>
    <property type="project" value="TreeGrafter"/>
</dbReference>
<dbReference type="AlphaFoldDB" id="A0A2A4B7Y5"/>
<dbReference type="Gene3D" id="3.40.220.10">
    <property type="entry name" value="Leucine Aminopeptidase, subunit E, domain 1"/>
    <property type="match status" value="1"/>
</dbReference>
<dbReference type="InterPro" id="IPR002589">
    <property type="entry name" value="Macro_dom"/>
</dbReference>
<evidence type="ECO:0000313" key="3">
    <source>
        <dbReference type="EMBL" id="PCD04197.1"/>
    </source>
</evidence>
<keyword evidence="4" id="KW-1185">Reference proteome</keyword>
<dbReference type="CDD" id="cd02901">
    <property type="entry name" value="Macro_Poa1p-like"/>
    <property type="match status" value="1"/>
</dbReference>
<dbReference type="OrthoDB" id="9780211at2"/>
<feature type="domain" description="Macro" evidence="2">
    <location>
        <begin position="1"/>
        <end position="160"/>
    </location>
</feature>
<dbReference type="SUPFAM" id="SSF52949">
    <property type="entry name" value="Macro domain-like"/>
    <property type="match status" value="1"/>
</dbReference>
<dbReference type="PROSITE" id="PS51154">
    <property type="entry name" value="MACRO"/>
    <property type="match status" value="1"/>
</dbReference>
<dbReference type="SMART" id="SM00506">
    <property type="entry name" value="A1pp"/>
    <property type="match status" value="1"/>
</dbReference>
<evidence type="ECO:0000256" key="1">
    <source>
        <dbReference type="ARBA" id="ARBA00035885"/>
    </source>
</evidence>
<organism evidence="3 4">
    <name type="scientific">Sphingomonas spermidinifaciens</name>
    <dbReference type="NCBI Taxonomy" id="1141889"/>
    <lineage>
        <taxon>Bacteria</taxon>
        <taxon>Pseudomonadati</taxon>
        <taxon>Pseudomonadota</taxon>
        <taxon>Alphaproteobacteria</taxon>
        <taxon>Sphingomonadales</taxon>
        <taxon>Sphingomonadaceae</taxon>
        <taxon>Sphingomonas</taxon>
    </lineage>
</organism>
<dbReference type="Proteomes" id="UP000218366">
    <property type="component" value="Unassembled WGS sequence"/>
</dbReference>
<dbReference type="PANTHER" id="PTHR12521">
    <property type="entry name" value="PROTEIN C6ORF130"/>
    <property type="match status" value="1"/>
</dbReference>
<reference evidence="3 4" key="1">
    <citation type="submission" date="2017-09" db="EMBL/GenBank/DDBJ databases">
        <title>Sphingomonas spermidinifaciens 9NM-10, whole genome shotgun sequence.</title>
        <authorList>
            <person name="Feng G."/>
            <person name="Zhu H."/>
        </authorList>
    </citation>
    <scope>NUCLEOTIDE SEQUENCE [LARGE SCALE GENOMIC DNA]</scope>
    <source>
        <strain evidence="3 4">9NM-10</strain>
    </source>
</reference>
<protein>
    <submittedName>
        <fullName evidence="3">Appr-1-p processing protein</fullName>
    </submittedName>
</protein>
<dbReference type="EMBL" id="NWMW01000001">
    <property type="protein sequence ID" value="PCD04197.1"/>
    <property type="molecule type" value="Genomic_DNA"/>
</dbReference>
<gene>
    <name evidence="3" type="ORF">COC42_07875</name>
</gene>
<evidence type="ECO:0000259" key="2">
    <source>
        <dbReference type="PROSITE" id="PS51154"/>
    </source>
</evidence>